<name>A0A919M3A4_9ACTN</name>
<dbReference type="RefSeq" id="WP_203739831.1">
    <property type="nucleotide sequence ID" value="NZ_BAAAUC010000007.1"/>
</dbReference>
<accession>A0A919M3A4</accession>
<dbReference type="InterPro" id="IPR010982">
    <property type="entry name" value="Lambda_DNA-bd_dom_sf"/>
</dbReference>
<dbReference type="Pfam" id="PF13560">
    <property type="entry name" value="HTH_31"/>
    <property type="match status" value="2"/>
</dbReference>
<evidence type="ECO:0000259" key="2">
    <source>
        <dbReference type="PROSITE" id="PS50943"/>
    </source>
</evidence>
<keyword evidence="4" id="KW-1185">Reference proteome</keyword>
<organism evidence="3 4">
    <name type="scientific">Actinoplanes cyaneus</name>
    <dbReference type="NCBI Taxonomy" id="52696"/>
    <lineage>
        <taxon>Bacteria</taxon>
        <taxon>Bacillati</taxon>
        <taxon>Actinomycetota</taxon>
        <taxon>Actinomycetes</taxon>
        <taxon>Micromonosporales</taxon>
        <taxon>Micromonosporaceae</taxon>
        <taxon>Actinoplanes</taxon>
    </lineage>
</organism>
<dbReference type="GO" id="GO:0003700">
    <property type="term" value="F:DNA-binding transcription factor activity"/>
    <property type="evidence" value="ECO:0007669"/>
    <property type="project" value="TreeGrafter"/>
</dbReference>
<reference evidence="3" key="1">
    <citation type="submission" date="2021-01" db="EMBL/GenBank/DDBJ databases">
        <title>Whole genome shotgun sequence of Actinoplanes cyaneus NBRC 14990.</title>
        <authorList>
            <person name="Komaki H."/>
            <person name="Tamura T."/>
        </authorList>
    </citation>
    <scope>NUCLEOTIDE SEQUENCE</scope>
    <source>
        <strain evidence="3">NBRC 14990</strain>
    </source>
</reference>
<comment type="caution">
    <text evidence="3">The sequence shown here is derived from an EMBL/GenBank/DDBJ whole genome shotgun (WGS) entry which is preliminary data.</text>
</comment>
<dbReference type="SMART" id="SM00530">
    <property type="entry name" value="HTH_XRE"/>
    <property type="match status" value="2"/>
</dbReference>
<evidence type="ECO:0000313" key="3">
    <source>
        <dbReference type="EMBL" id="GID64327.1"/>
    </source>
</evidence>
<gene>
    <name evidence="3" type="ORF">Acy02nite_22080</name>
</gene>
<feature type="domain" description="HTH cro/C1-type" evidence="2">
    <location>
        <begin position="25"/>
        <end position="79"/>
    </location>
</feature>
<dbReference type="PROSITE" id="PS50943">
    <property type="entry name" value="HTH_CROC1"/>
    <property type="match status" value="2"/>
</dbReference>
<dbReference type="Proteomes" id="UP000619479">
    <property type="component" value="Unassembled WGS sequence"/>
</dbReference>
<evidence type="ECO:0000313" key="4">
    <source>
        <dbReference type="Proteomes" id="UP000619479"/>
    </source>
</evidence>
<dbReference type="InterPro" id="IPR050807">
    <property type="entry name" value="TransReg_Diox_bact_type"/>
</dbReference>
<dbReference type="InterPro" id="IPR001387">
    <property type="entry name" value="Cro/C1-type_HTH"/>
</dbReference>
<dbReference type="Gene3D" id="1.10.260.40">
    <property type="entry name" value="lambda repressor-like DNA-binding domains"/>
    <property type="match status" value="2"/>
</dbReference>
<dbReference type="SUPFAM" id="SSF47413">
    <property type="entry name" value="lambda repressor-like DNA-binding domains"/>
    <property type="match status" value="2"/>
</dbReference>
<sequence length="314" mass="34277">MSGNRDERGGLASTPSATLTLGQALRELRRRAGISLAELSKRIHYSKSFLSKVENGHQRPSPRLAQLIVEALGGDWSEISRIYLNETAEPRLTLGEELRALRLDVGLSLRAVASEVEYGAASLSDAENGKSVPRWEMVERVVTYLSGDVEKFRRLYRLESAPLDAVPEVSNSSKQAREYLDPYTEGIIFGLLTADVPHSILAAMGEAARLAHSSPTATLALTRSVIEAISTDLGHHDLRASQALGALFESHKIDAKLKSWGDRVVNVANSALHNVGGNSSLEGAREAVIFLTTLVSKIYIVDTGYERFELGQRQ</sequence>
<dbReference type="CDD" id="cd00093">
    <property type="entry name" value="HTH_XRE"/>
    <property type="match status" value="2"/>
</dbReference>
<dbReference type="GO" id="GO:0003677">
    <property type="term" value="F:DNA binding"/>
    <property type="evidence" value="ECO:0007669"/>
    <property type="project" value="UniProtKB-KW"/>
</dbReference>
<keyword evidence="1" id="KW-0238">DNA-binding</keyword>
<dbReference type="AlphaFoldDB" id="A0A919M3A4"/>
<dbReference type="PANTHER" id="PTHR46797:SF1">
    <property type="entry name" value="METHYLPHOSPHONATE SYNTHASE"/>
    <property type="match status" value="1"/>
</dbReference>
<dbReference type="GO" id="GO:0005829">
    <property type="term" value="C:cytosol"/>
    <property type="evidence" value="ECO:0007669"/>
    <property type="project" value="TreeGrafter"/>
</dbReference>
<dbReference type="EMBL" id="BOMH01000016">
    <property type="protein sequence ID" value="GID64327.1"/>
    <property type="molecule type" value="Genomic_DNA"/>
</dbReference>
<feature type="domain" description="HTH cro/C1-type" evidence="2">
    <location>
        <begin position="98"/>
        <end position="152"/>
    </location>
</feature>
<proteinExistence type="predicted"/>
<dbReference type="PANTHER" id="PTHR46797">
    <property type="entry name" value="HTH-TYPE TRANSCRIPTIONAL REGULATOR"/>
    <property type="match status" value="1"/>
</dbReference>
<protein>
    <recommendedName>
        <fullName evidence="2">HTH cro/C1-type domain-containing protein</fullName>
    </recommendedName>
</protein>
<evidence type="ECO:0000256" key="1">
    <source>
        <dbReference type="ARBA" id="ARBA00023125"/>
    </source>
</evidence>